<comment type="caution">
    <text evidence="1">The sequence shown here is derived from an EMBL/GenBank/DDBJ whole genome shotgun (WGS) entry which is preliminary data.</text>
</comment>
<name>A0A834ALJ1_9CHIR</name>
<organism evidence="1 2">
    <name type="scientific">Phyllostomus discolor</name>
    <name type="common">pale spear-nosed bat</name>
    <dbReference type="NCBI Taxonomy" id="89673"/>
    <lineage>
        <taxon>Eukaryota</taxon>
        <taxon>Metazoa</taxon>
        <taxon>Chordata</taxon>
        <taxon>Craniata</taxon>
        <taxon>Vertebrata</taxon>
        <taxon>Euteleostomi</taxon>
        <taxon>Mammalia</taxon>
        <taxon>Eutheria</taxon>
        <taxon>Laurasiatheria</taxon>
        <taxon>Chiroptera</taxon>
        <taxon>Yangochiroptera</taxon>
        <taxon>Phyllostomidae</taxon>
        <taxon>Phyllostominae</taxon>
        <taxon>Phyllostomus</taxon>
    </lineage>
</organism>
<sequence>MLLHSGGSHDCLTYMTAASFKLVWFPPWTHCVLSTQQSGFLPNHDLGLVSPLCKVLVKVFTRASQPSSVLSLLLQLQGIKPGAGGCSPVSVQGVVFPPAGVSLSLWGRCKLVPTEFVGII</sequence>
<evidence type="ECO:0000313" key="1">
    <source>
        <dbReference type="EMBL" id="KAF6114630.1"/>
    </source>
</evidence>
<proteinExistence type="predicted"/>
<gene>
    <name evidence="1" type="ORF">HJG60_010591</name>
</gene>
<evidence type="ECO:0000313" key="2">
    <source>
        <dbReference type="Proteomes" id="UP000664940"/>
    </source>
</evidence>
<protein>
    <submittedName>
        <fullName evidence="1">Uncharacterized protein</fullName>
    </submittedName>
</protein>
<reference evidence="1 2" key="1">
    <citation type="journal article" date="2020" name="Nature">
        <title>Six reference-quality genomes reveal evolution of bat adaptations.</title>
        <authorList>
            <person name="Jebb D."/>
            <person name="Huang Z."/>
            <person name="Pippel M."/>
            <person name="Hughes G.M."/>
            <person name="Lavrichenko K."/>
            <person name="Devanna P."/>
            <person name="Winkler S."/>
            <person name="Jermiin L.S."/>
            <person name="Skirmuntt E.C."/>
            <person name="Katzourakis A."/>
            <person name="Burkitt-Gray L."/>
            <person name="Ray D.A."/>
            <person name="Sullivan K.A.M."/>
            <person name="Roscito J.G."/>
            <person name="Kirilenko B.M."/>
            <person name="Davalos L.M."/>
            <person name="Corthals A.P."/>
            <person name="Power M.L."/>
            <person name="Jones G."/>
            <person name="Ransome R.D."/>
            <person name="Dechmann D.K.N."/>
            <person name="Locatelli A.G."/>
            <person name="Puechmaille S.J."/>
            <person name="Fedrigo O."/>
            <person name="Jarvis E.D."/>
            <person name="Hiller M."/>
            <person name="Vernes S.C."/>
            <person name="Myers E.W."/>
            <person name="Teeling E.C."/>
        </authorList>
    </citation>
    <scope>NUCLEOTIDE SEQUENCE [LARGE SCALE GENOMIC DNA]</scope>
    <source>
        <strain evidence="1">Bat1K_MPI-CBG_1</strain>
    </source>
</reference>
<dbReference type="AlphaFoldDB" id="A0A834ALJ1"/>
<dbReference type="EMBL" id="JABVXQ010000004">
    <property type="protein sequence ID" value="KAF6114630.1"/>
    <property type="molecule type" value="Genomic_DNA"/>
</dbReference>
<accession>A0A834ALJ1</accession>
<dbReference type="Proteomes" id="UP000664940">
    <property type="component" value="Unassembled WGS sequence"/>
</dbReference>